<organism evidence="2 3">
    <name type="scientific">Saguinus oedipus</name>
    <name type="common">Cotton-top tamarin</name>
    <name type="synonym">Oedipomidas oedipus</name>
    <dbReference type="NCBI Taxonomy" id="9490"/>
    <lineage>
        <taxon>Eukaryota</taxon>
        <taxon>Metazoa</taxon>
        <taxon>Chordata</taxon>
        <taxon>Craniata</taxon>
        <taxon>Vertebrata</taxon>
        <taxon>Euteleostomi</taxon>
        <taxon>Mammalia</taxon>
        <taxon>Eutheria</taxon>
        <taxon>Euarchontoglires</taxon>
        <taxon>Primates</taxon>
        <taxon>Haplorrhini</taxon>
        <taxon>Platyrrhini</taxon>
        <taxon>Cebidae</taxon>
        <taxon>Callitrichinae</taxon>
        <taxon>Saguinus</taxon>
    </lineage>
</organism>
<feature type="compositionally biased region" description="Basic and acidic residues" evidence="1">
    <location>
        <begin position="96"/>
        <end position="105"/>
    </location>
</feature>
<sequence>MWLALTGMQEVGTAMHSSPFVFPAQVIDQAGVLDVELQGGSQLAQVLYDYMELSSVPAFMGHVSSIMNFSPPKGRSLFPFGPRPIQGGPAALKPAESSKDQKPWC</sequence>
<proteinExistence type="predicted"/>
<protein>
    <submittedName>
        <fullName evidence="2">Uncharacterized protein</fullName>
    </submittedName>
</protein>
<feature type="region of interest" description="Disordered" evidence="1">
    <location>
        <begin position="80"/>
        <end position="105"/>
    </location>
</feature>
<gene>
    <name evidence="2" type="ORF">P7K49_039677</name>
</gene>
<evidence type="ECO:0000313" key="2">
    <source>
        <dbReference type="EMBL" id="KAK2082107.1"/>
    </source>
</evidence>
<name>A0ABQ9TBH7_SAGOE</name>
<dbReference type="EMBL" id="JASSZA010000045">
    <property type="protein sequence ID" value="KAK2082107.1"/>
    <property type="molecule type" value="Genomic_DNA"/>
</dbReference>
<evidence type="ECO:0000256" key="1">
    <source>
        <dbReference type="SAM" id="MobiDB-lite"/>
    </source>
</evidence>
<comment type="caution">
    <text evidence="2">The sequence shown here is derived from an EMBL/GenBank/DDBJ whole genome shotgun (WGS) entry which is preliminary data.</text>
</comment>
<accession>A0ABQ9TBH7</accession>
<feature type="non-terminal residue" evidence="2">
    <location>
        <position position="105"/>
    </location>
</feature>
<reference evidence="2 3" key="1">
    <citation type="submission" date="2023-05" db="EMBL/GenBank/DDBJ databases">
        <title>B98-5 Cell Line De Novo Hybrid Assembly: An Optical Mapping Approach.</title>
        <authorList>
            <person name="Kananen K."/>
            <person name="Auerbach J.A."/>
            <person name="Kautto E."/>
            <person name="Blachly J.S."/>
        </authorList>
    </citation>
    <scope>NUCLEOTIDE SEQUENCE [LARGE SCALE GENOMIC DNA]</scope>
    <source>
        <strain evidence="2">B95-8</strain>
        <tissue evidence="2">Cell line</tissue>
    </source>
</reference>
<dbReference type="Proteomes" id="UP001266305">
    <property type="component" value="Unassembled WGS sequence"/>
</dbReference>
<evidence type="ECO:0000313" key="3">
    <source>
        <dbReference type="Proteomes" id="UP001266305"/>
    </source>
</evidence>
<keyword evidence="3" id="KW-1185">Reference proteome</keyword>